<dbReference type="PANTHER" id="PTHR11851:SF224">
    <property type="entry name" value="PROCESSING PROTEASE"/>
    <property type="match status" value="1"/>
</dbReference>
<keyword evidence="4" id="KW-1185">Reference proteome</keyword>
<protein>
    <submittedName>
        <fullName evidence="3">Insulinase family protein</fullName>
    </submittedName>
</protein>
<dbReference type="Pfam" id="PF05193">
    <property type="entry name" value="Peptidase_M16_C"/>
    <property type="match status" value="1"/>
</dbReference>
<dbReference type="SUPFAM" id="SSF63411">
    <property type="entry name" value="LuxS/MPP-like metallohydrolase"/>
    <property type="match status" value="2"/>
</dbReference>
<name>A0A9J6ZSE1_9BACT</name>
<dbReference type="InterPro" id="IPR011249">
    <property type="entry name" value="Metalloenz_LuxS/M16"/>
</dbReference>
<sequence>MVTDADRKTGPDFQVLGKAEFMPVGGFSLPNGIEVSLLEGGSQDISKIDWIFPAGAVQAGKPLLASTVGNLMLEGTKNRTSAEISDLIDFYGAHLNVQSYYHNSVLTLVCLTKDLPVLLPLVEDVVRNATFDEKEYLIYINKRRQEFVIDSEKVRNLAARTFNKVIFGPEHPYGRVPELEIFDTMTRDEVISFYKTNYVPAGCRIIVAGRPGTDIQELLTRHFGDKDWNGGLPSENGFPQISSSEEKFHLVEKEGSLQSALRIGRPLFNNHHPDFIPLQVLNTILGGYFGSRLMTVVREEKGLTYGIGSSIVSYKQGGIWVIASEVMGGMRQAAVDAIKGEMQRLVDEPVDEEELALVRNYMLGEMLREFDGPFNTSDIYRSLLEYGMDFGFYSKMMSVIREITAGELQELAAKYMRPEDLYVIVAGK</sequence>
<proteinExistence type="predicted"/>
<reference evidence="3" key="1">
    <citation type="submission" date="2022-05" db="EMBL/GenBank/DDBJ databases">
        <authorList>
            <person name="Sun X."/>
        </authorList>
    </citation>
    <scope>NUCLEOTIDE SEQUENCE</scope>
    <source>
        <strain evidence="3">Ai-910</strain>
    </source>
</reference>
<evidence type="ECO:0000259" key="1">
    <source>
        <dbReference type="Pfam" id="PF00675"/>
    </source>
</evidence>
<organism evidence="3 4">
    <name type="scientific">Xiashengella succiniciproducens</name>
    <dbReference type="NCBI Taxonomy" id="2949635"/>
    <lineage>
        <taxon>Bacteria</taxon>
        <taxon>Pseudomonadati</taxon>
        <taxon>Bacteroidota</taxon>
        <taxon>Bacteroidia</taxon>
        <taxon>Marinilabiliales</taxon>
        <taxon>Marinilabiliaceae</taxon>
        <taxon>Xiashengella</taxon>
    </lineage>
</organism>
<evidence type="ECO:0000259" key="2">
    <source>
        <dbReference type="Pfam" id="PF05193"/>
    </source>
</evidence>
<dbReference type="Gene3D" id="3.30.830.10">
    <property type="entry name" value="Metalloenzyme, LuxS/M16 peptidase-like"/>
    <property type="match status" value="2"/>
</dbReference>
<dbReference type="KEGG" id="alkq:M9189_03955"/>
<feature type="domain" description="Peptidase M16 C-terminal" evidence="2">
    <location>
        <begin position="185"/>
        <end position="360"/>
    </location>
</feature>
<dbReference type="Pfam" id="PF00675">
    <property type="entry name" value="Peptidase_M16"/>
    <property type="match status" value="1"/>
</dbReference>
<evidence type="ECO:0000313" key="4">
    <source>
        <dbReference type="Proteomes" id="UP001056426"/>
    </source>
</evidence>
<reference evidence="3" key="2">
    <citation type="submission" date="2022-06" db="EMBL/GenBank/DDBJ databases">
        <title>Xiashengella guii gen. nov. sp. nov., a bacterium isolated form anaerobic digestion tank.</title>
        <authorList>
            <person name="Huang H."/>
        </authorList>
    </citation>
    <scope>NUCLEOTIDE SEQUENCE</scope>
    <source>
        <strain evidence="3">Ai-910</strain>
    </source>
</reference>
<dbReference type="AlphaFoldDB" id="A0A9J6ZSE1"/>
<dbReference type="Proteomes" id="UP001056426">
    <property type="component" value="Chromosome"/>
</dbReference>
<dbReference type="EMBL" id="CP098400">
    <property type="protein sequence ID" value="URW80505.1"/>
    <property type="molecule type" value="Genomic_DNA"/>
</dbReference>
<accession>A0A9J6ZSE1</accession>
<dbReference type="InterPro" id="IPR050361">
    <property type="entry name" value="MPP/UQCRC_Complex"/>
</dbReference>
<gene>
    <name evidence="3" type="ORF">M9189_03955</name>
</gene>
<dbReference type="RefSeq" id="WP_250724777.1">
    <property type="nucleotide sequence ID" value="NZ_CP098400.1"/>
</dbReference>
<evidence type="ECO:0000313" key="3">
    <source>
        <dbReference type="EMBL" id="URW80505.1"/>
    </source>
</evidence>
<dbReference type="PANTHER" id="PTHR11851">
    <property type="entry name" value="METALLOPROTEASE"/>
    <property type="match status" value="1"/>
</dbReference>
<dbReference type="InterPro" id="IPR011765">
    <property type="entry name" value="Pept_M16_N"/>
</dbReference>
<dbReference type="InterPro" id="IPR007863">
    <property type="entry name" value="Peptidase_M16_C"/>
</dbReference>
<feature type="domain" description="Peptidase M16 N-terminal" evidence="1">
    <location>
        <begin position="68"/>
        <end position="138"/>
    </location>
</feature>
<dbReference type="GO" id="GO:0046872">
    <property type="term" value="F:metal ion binding"/>
    <property type="evidence" value="ECO:0007669"/>
    <property type="project" value="InterPro"/>
</dbReference>